<comment type="catalytic activity">
    <reaction evidence="9">
        <text>Typically cleaves a -Gly-|-Phe- bond to release an N-terminal, basic peptide of 5-8 residues from type IV prepilin, and then N-methylates the new N-terminal amino group, the methyl donor being S-adenosyl-L-methionine.</text>
        <dbReference type="EC" id="3.4.23.43"/>
    </reaction>
</comment>
<feature type="transmembrane region" description="Helical" evidence="10">
    <location>
        <begin position="244"/>
        <end position="259"/>
    </location>
</feature>
<evidence type="ECO:0000256" key="1">
    <source>
        <dbReference type="ARBA" id="ARBA00004429"/>
    </source>
</evidence>
<dbReference type="InterPro" id="IPR014032">
    <property type="entry name" value="Peptidase_A24A_bac"/>
</dbReference>
<organism evidence="13 14">
    <name type="scientific">Marinomonas ushuaiensis DSM 15871</name>
    <dbReference type="NCBI Taxonomy" id="1122207"/>
    <lineage>
        <taxon>Bacteria</taxon>
        <taxon>Pseudomonadati</taxon>
        <taxon>Pseudomonadota</taxon>
        <taxon>Gammaproteobacteria</taxon>
        <taxon>Oceanospirillales</taxon>
        <taxon>Oceanospirillaceae</taxon>
        <taxon>Marinomonas</taxon>
    </lineage>
</organism>
<dbReference type="AlphaFoldDB" id="X7E8Y8"/>
<accession>X7E8Y8</accession>
<dbReference type="STRING" id="1122207.MUS1_10250"/>
<keyword evidence="14" id="KW-1185">Reference proteome</keyword>
<feature type="transmembrane region" description="Helical" evidence="10">
    <location>
        <begin position="67"/>
        <end position="84"/>
    </location>
</feature>
<dbReference type="RefSeq" id="WP_036160064.1">
    <property type="nucleotide sequence ID" value="NZ_JAMB01000003.1"/>
</dbReference>
<reference evidence="13 14" key="1">
    <citation type="submission" date="2014-01" db="EMBL/GenBank/DDBJ databases">
        <title>Marinomonas ushuaiensis DSM 15871 Genome Sequencing.</title>
        <authorList>
            <person name="Lai Q."/>
            <person name="Shao Z.S."/>
        </authorList>
    </citation>
    <scope>NUCLEOTIDE SEQUENCE [LARGE SCALE GENOMIC DNA]</scope>
    <source>
        <strain evidence="13 14">DSM 15871</strain>
    </source>
</reference>
<dbReference type="EMBL" id="JAMB01000003">
    <property type="protein sequence ID" value="ETX11671.1"/>
    <property type="molecule type" value="Genomic_DNA"/>
</dbReference>
<dbReference type="GO" id="GO:0032259">
    <property type="term" value="P:methylation"/>
    <property type="evidence" value="ECO:0007669"/>
    <property type="project" value="UniProtKB-KW"/>
</dbReference>
<keyword evidence="9" id="KW-0378">Hydrolase</keyword>
<evidence type="ECO:0000256" key="2">
    <source>
        <dbReference type="ARBA" id="ARBA00005801"/>
    </source>
</evidence>
<dbReference type="PANTHER" id="PTHR30487">
    <property type="entry name" value="TYPE 4 PREPILIN-LIKE PROTEINS LEADER PEPTIDE-PROCESSING ENZYME"/>
    <property type="match status" value="1"/>
</dbReference>
<feature type="transmembrane region" description="Helical" evidence="10">
    <location>
        <begin position="170"/>
        <end position="189"/>
    </location>
</feature>
<evidence type="ECO:0000256" key="6">
    <source>
        <dbReference type="ARBA" id="ARBA00022989"/>
    </source>
</evidence>
<dbReference type="InterPro" id="IPR010627">
    <property type="entry name" value="Prepilin_pept_A24_N"/>
</dbReference>
<feature type="transmembrane region" description="Helical" evidence="10">
    <location>
        <begin position="96"/>
        <end position="115"/>
    </location>
</feature>
<proteinExistence type="inferred from homology"/>
<evidence type="ECO:0000256" key="10">
    <source>
        <dbReference type="SAM" id="Phobius"/>
    </source>
</evidence>
<name>X7E8Y8_9GAMM</name>
<evidence type="ECO:0000313" key="14">
    <source>
        <dbReference type="Proteomes" id="UP000054058"/>
    </source>
</evidence>
<feature type="domain" description="Prepilin peptidase A24 N-terminal" evidence="12">
    <location>
        <begin position="13"/>
        <end position="115"/>
    </location>
</feature>
<sequence length="260" mass="29275">MSTTNIELFFYVIFALSLGSYSAAFSVRWPTKCFYLWRKEAHHLLSIPFIDSKDSIKAKRSHCSHCSHLLAWFDLLPIVSFLLLKGKCRYCKHSISYRYPIIEALHLILCLPLLWLPLDTYSLILHTTLISALITTTVIDLEHKLIPDECCVIILICALSIHLLNMTLETSVLGILIGYCFAYSLRLFYSTIRKQEGIGLGDVKLISALSAWLGISNLSALLLCASLVGILYTITFNKGGSEQIPFGPFLIFSGIIVFYL</sequence>
<dbReference type="GO" id="GO:0008168">
    <property type="term" value="F:methyltransferase activity"/>
    <property type="evidence" value="ECO:0007669"/>
    <property type="project" value="UniProtKB-KW"/>
</dbReference>
<dbReference type="PRINTS" id="PR00864">
    <property type="entry name" value="PREPILNPTASE"/>
</dbReference>
<dbReference type="OrthoDB" id="9789291at2"/>
<dbReference type="InterPro" id="IPR050882">
    <property type="entry name" value="Prepilin_peptidase/N-MTase"/>
</dbReference>
<keyword evidence="9" id="KW-0511">Multifunctional enzyme</keyword>
<evidence type="ECO:0000256" key="8">
    <source>
        <dbReference type="RuleBase" id="RU003793"/>
    </source>
</evidence>
<gene>
    <name evidence="13" type="ORF">MUS1_10250</name>
</gene>
<feature type="transmembrane region" description="Helical" evidence="10">
    <location>
        <begin position="209"/>
        <end position="232"/>
    </location>
</feature>
<protein>
    <recommendedName>
        <fullName evidence="9">Prepilin leader peptidase/N-methyltransferase</fullName>
        <ecNumber evidence="9">2.1.1.-</ecNumber>
        <ecNumber evidence="9">3.4.23.43</ecNumber>
    </recommendedName>
</protein>
<comment type="caution">
    <text evidence="13">The sequence shown here is derived from an EMBL/GenBank/DDBJ whole genome shotgun (WGS) entry which is preliminary data.</text>
</comment>
<dbReference type="eggNOG" id="COG1989">
    <property type="taxonomic scope" value="Bacteria"/>
</dbReference>
<keyword evidence="9" id="KW-0645">Protease</keyword>
<evidence type="ECO:0000256" key="3">
    <source>
        <dbReference type="ARBA" id="ARBA00022475"/>
    </source>
</evidence>
<comment type="subcellular location">
    <subcellularLocation>
        <location evidence="1">Cell inner membrane</location>
        <topology evidence="1">Multi-pass membrane protein</topology>
    </subcellularLocation>
    <subcellularLocation>
        <location evidence="9">Cell membrane</location>
        <topology evidence="9">Multi-pass membrane protein</topology>
    </subcellularLocation>
</comment>
<dbReference type="Gene3D" id="1.20.120.1220">
    <property type="match status" value="1"/>
</dbReference>
<dbReference type="GO" id="GO:0006465">
    <property type="term" value="P:signal peptide processing"/>
    <property type="evidence" value="ECO:0007669"/>
    <property type="project" value="TreeGrafter"/>
</dbReference>
<dbReference type="Pfam" id="PF01478">
    <property type="entry name" value="Peptidase_A24"/>
    <property type="match status" value="1"/>
</dbReference>
<evidence type="ECO:0000256" key="9">
    <source>
        <dbReference type="RuleBase" id="RU003794"/>
    </source>
</evidence>
<evidence type="ECO:0000259" key="11">
    <source>
        <dbReference type="Pfam" id="PF01478"/>
    </source>
</evidence>
<keyword evidence="5 9" id="KW-0812">Transmembrane</keyword>
<evidence type="ECO:0000256" key="5">
    <source>
        <dbReference type="ARBA" id="ARBA00022692"/>
    </source>
</evidence>
<keyword evidence="9" id="KW-0489">Methyltransferase</keyword>
<comment type="function">
    <text evidence="9">Plays an essential role in type IV pili and type II pseudopili formation by proteolytically removing the leader sequence from substrate proteins and subsequently monomethylating the alpha-amino group of the newly exposed N-terminal phenylalanine.</text>
</comment>
<keyword evidence="4" id="KW-0997">Cell inner membrane</keyword>
<evidence type="ECO:0000259" key="12">
    <source>
        <dbReference type="Pfam" id="PF06750"/>
    </source>
</evidence>
<dbReference type="Proteomes" id="UP000054058">
    <property type="component" value="Unassembled WGS sequence"/>
</dbReference>
<dbReference type="Pfam" id="PF06750">
    <property type="entry name" value="A24_N_bact"/>
    <property type="match status" value="1"/>
</dbReference>
<evidence type="ECO:0000256" key="4">
    <source>
        <dbReference type="ARBA" id="ARBA00022519"/>
    </source>
</evidence>
<keyword evidence="6 10" id="KW-1133">Transmembrane helix</keyword>
<evidence type="ECO:0000313" key="13">
    <source>
        <dbReference type="EMBL" id="ETX11671.1"/>
    </source>
</evidence>
<dbReference type="EC" id="2.1.1.-" evidence="9"/>
<dbReference type="GO" id="GO:0004190">
    <property type="term" value="F:aspartic-type endopeptidase activity"/>
    <property type="evidence" value="ECO:0007669"/>
    <property type="project" value="UniProtKB-EC"/>
</dbReference>
<dbReference type="EC" id="3.4.23.43" evidence="9"/>
<evidence type="ECO:0000256" key="7">
    <source>
        <dbReference type="ARBA" id="ARBA00023136"/>
    </source>
</evidence>
<dbReference type="InterPro" id="IPR000045">
    <property type="entry name" value="Prepilin_IV_endopep_pep"/>
</dbReference>
<comment type="similarity">
    <text evidence="2 8">Belongs to the peptidase A24 family.</text>
</comment>
<feature type="domain" description="Prepilin type IV endopeptidase peptidase" evidence="11">
    <location>
        <begin position="129"/>
        <end position="234"/>
    </location>
</feature>
<dbReference type="GO" id="GO:0005886">
    <property type="term" value="C:plasma membrane"/>
    <property type="evidence" value="ECO:0007669"/>
    <property type="project" value="UniProtKB-SubCell"/>
</dbReference>
<keyword evidence="7 10" id="KW-0472">Membrane</keyword>
<keyword evidence="9" id="KW-0808">Transferase</keyword>
<dbReference type="PATRIC" id="fig|1122207.3.peg.1195"/>
<dbReference type="PANTHER" id="PTHR30487:SF0">
    <property type="entry name" value="PREPILIN LEADER PEPTIDASE_N-METHYLTRANSFERASE-RELATED"/>
    <property type="match status" value="1"/>
</dbReference>
<keyword evidence="3" id="KW-1003">Cell membrane</keyword>